<dbReference type="EMBL" id="FNXT01000851">
    <property type="protein sequence ID" value="SZX68353.1"/>
    <property type="molecule type" value="Genomic_DNA"/>
</dbReference>
<evidence type="ECO:0000313" key="4">
    <source>
        <dbReference type="Proteomes" id="UP000256970"/>
    </source>
</evidence>
<keyword evidence="4" id="KW-1185">Reference proteome</keyword>
<name>A0A383VTY3_TETOB</name>
<proteinExistence type="predicted"/>
<feature type="compositionally biased region" description="Low complexity" evidence="1">
    <location>
        <begin position="141"/>
        <end position="159"/>
    </location>
</feature>
<evidence type="ECO:0000313" key="3">
    <source>
        <dbReference type="EMBL" id="SZX77631.1"/>
    </source>
</evidence>
<dbReference type="AlphaFoldDB" id="A0A383VTY3"/>
<evidence type="ECO:0000313" key="2">
    <source>
        <dbReference type="EMBL" id="SZX68353.1"/>
    </source>
</evidence>
<gene>
    <name evidence="3" type="ORF">BQ4739_LOCUS17983</name>
    <name evidence="2" type="ORF">BQ4739_LOCUS8712</name>
</gene>
<sequence length="179" mass="19404">MLLPCSVPADMTVYVSTKAPACPDMPKQQPHNCAGLQRAVLCMPRAPPSLFAGLSGVCSSSDKATASSDLSGLSRGQLLQHIAMLQDDNTHLTTKVSTLQALLGRMGNSGSRVKVIRARLEAHRWRAAFAALKGQAAPNKQPQATGQQQQQQQPEQQAWHRWQAAFAELEEQAEPCFAF</sequence>
<protein>
    <submittedName>
        <fullName evidence="2">Uncharacterized protein</fullName>
    </submittedName>
</protein>
<reference evidence="2 4" key="1">
    <citation type="submission" date="2016-10" db="EMBL/GenBank/DDBJ databases">
        <authorList>
            <person name="Cai Z."/>
        </authorList>
    </citation>
    <scope>NUCLEOTIDE SEQUENCE [LARGE SCALE GENOMIC DNA]</scope>
</reference>
<accession>A0A383VTY3</accession>
<dbReference type="EMBL" id="FNXT01001291">
    <property type="protein sequence ID" value="SZX77631.1"/>
    <property type="molecule type" value="Genomic_DNA"/>
</dbReference>
<organism evidence="2 4">
    <name type="scientific">Tetradesmus obliquus</name>
    <name type="common">Green alga</name>
    <name type="synonym">Acutodesmus obliquus</name>
    <dbReference type="NCBI Taxonomy" id="3088"/>
    <lineage>
        <taxon>Eukaryota</taxon>
        <taxon>Viridiplantae</taxon>
        <taxon>Chlorophyta</taxon>
        <taxon>core chlorophytes</taxon>
        <taxon>Chlorophyceae</taxon>
        <taxon>CS clade</taxon>
        <taxon>Sphaeropleales</taxon>
        <taxon>Scenedesmaceae</taxon>
        <taxon>Tetradesmus</taxon>
    </lineage>
</organism>
<feature type="region of interest" description="Disordered" evidence="1">
    <location>
        <begin position="134"/>
        <end position="159"/>
    </location>
</feature>
<evidence type="ECO:0000256" key="1">
    <source>
        <dbReference type="SAM" id="MobiDB-lite"/>
    </source>
</evidence>
<dbReference type="Proteomes" id="UP000256970">
    <property type="component" value="Unassembled WGS sequence"/>
</dbReference>